<accession>A0A7Y7U4P2</accession>
<proteinExistence type="predicted"/>
<sequence length="219" mass="24764">MLKNTASATLLFATSLLLAASPVAQAQSGTSKTAPAPAGSLERTLSEFGSWVGKQVDRAEEVTRREIPKVTAEFDRRSSRLDRAVDSLSAESQREYAAQKVRYQQWATRQDSLDAANRQPTTPAQAQARLLNENVNISRARATELPDLYQRLVETMRTEKKAWSQADWSTADEVLSRLNARYEQVRTQLPLEERLRIRTLQGEFRTLEKARNVKDAMRN</sequence>
<evidence type="ECO:0000313" key="3">
    <source>
        <dbReference type="Proteomes" id="UP000565521"/>
    </source>
</evidence>
<dbReference type="AlphaFoldDB" id="A0A7Y7U4P2"/>
<protein>
    <recommendedName>
        <fullName evidence="4">DUF4142 domain-containing protein</fullName>
    </recommendedName>
</protein>
<comment type="caution">
    <text evidence="2">The sequence shown here is derived from an EMBL/GenBank/DDBJ whole genome shotgun (WGS) entry which is preliminary data.</text>
</comment>
<dbReference type="RefSeq" id="WP_176907222.1">
    <property type="nucleotide sequence ID" value="NZ_JABKAU010000006.1"/>
</dbReference>
<evidence type="ECO:0000313" key="2">
    <source>
        <dbReference type="EMBL" id="NVO30462.1"/>
    </source>
</evidence>
<feature type="chain" id="PRO_5030587351" description="DUF4142 domain-containing protein" evidence="1">
    <location>
        <begin position="27"/>
        <end position="219"/>
    </location>
</feature>
<evidence type="ECO:0008006" key="4">
    <source>
        <dbReference type="Google" id="ProtNLM"/>
    </source>
</evidence>
<reference evidence="2 3" key="1">
    <citation type="submission" date="2020-05" db="EMBL/GenBank/DDBJ databases">
        <title>Hymenobacter terrestris sp. nov. and Hymenobacter lapidiphilus sp. nov., isolated from regoliths in Antarctica.</title>
        <authorList>
            <person name="Sedlacek I."/>
            <person name="Pantucek R."/>
            <person name="Zeman M."/>
            <person name="Holochova P."/>
            <person name="Kralova S."/>
            <person name="Stankova E."/>
            <person name="Sedo O."/>
            <person name="Micenkova L."/>
            <person name="Svec P."/>
            <person name="Gupta V."/>
            <person name="Sood U."/>
            <person name="Korpole U.S."/>
            <person name="Lal R."/>
        </authorList>
    </citation>
    <scope>NUCLEOTIDE SEQUENCE [LARGE SCALE GENOMIC DNA]</scope>
    <source>
        <strain evidence="2 3">P5342</strain>
    </source>
</reference>
<feature type="signal peptide" evidence="1">
    <location>
        <begin position="1"/>
        <end position="26"/>
    </location>
</feature>
<dbReference type="Proteomes" id="UP000565521">
    <property type="component" value="Unassembled WGS sequence"/>
</dbReference>
<organism evidence="2 3">
    <name type="scientific">Hymenobacter lapidiphilus</name>
    <dbReference type="NCBI Taxonomy" id="2608003"/>
    <lineage>
        <taxon>Bacteria</taxon>
        <taxon>Pseudomonadati</taxon>
        <taxon>Bacteroidota</taxon>
        <taxon>Cytophagia</taxon>
        <taxon>Cytophagales</taxon>
        <taxon>Hymenobacteraceae</taxon>
        <taxon>Hymenobacter</taxon>
    </lineage>
</organism>
<name>A0A7Y7U4P2_9BACT</name>
<keyword evidence="1" id="KW-0732">Signal</keyword>
<gene>
    <name evidence="2" type="ORF">HW554_04525</name>
</gene>
<keyword evidence="3" id="KW-1185">Reference proteome</keyword>
<dbReference type="EMBL" id="JABKAU010000006">
    <property type="protein sequence ID" value="NVO30462.1"/>
    <property type="molecule type" value="Genomic_DNA"/>
</dbReference>
<evidence type="ECO:0000256" key="1">
    <source>
        <dbReference type="SAM" id="SignalP"/>
    </source>
</evidence>